<gene>
    <name evidence="2" type="ORF">AB205_0180450</name>
</gene>
<evidence type="ECO:0000259" key="1">
    <source>
        <dbReference type="PROSITE" id="PS50835"/>
    </source>
</evidence>
<dbReference type="GO" id="GO:0060097">
    <property type="term" value="P:cytoskeletal rearrangement involved in phagocytosis, engulfment"/>
    <property type="evidence" value="ECO:0007669"/>
    <property type="project" value="TreeGrafter"/>
</dbReference>
<dbReference type="InterPro" id="IPR007110">
    <property type="entry name" value="Ig-like_dom"/>
</dbReference>
<dbReference type="EMBL" id="KV923742">
    <property type="protein sequence ID" value="PIO40736.1"/>
    <property type="molecule type" value="Genomic_DNA"/>
</dbReference>
<keyword evidence="3" id="KW-1185">Reference proteome</keyword>
<accession>A0A2G9SKQ0</accession>
<dbReference type="GO" id="GO:0001786">
    <property type="term" value="F:phosphatidylserine binding"/>
    <property type="evidence" value="ECO:0007669"/>
    <property type="project" value="TreeGrafter"/>
</dbReference>
<evidence type="ECO:0000313" key="3">
    <source>
        <dbReference type="Proteomes" id="UP000228934"/>
    </source>
</evidence>
<dbReference type="PANTHER" id="PTHR46608">
    <property type="entry name" value="T-CELL IMMUNOGLOBULIN AND MUCIN DOMAIN-CONTAINING PROTEIN 4"/>
    <property type="match status" value="1"/>
</dbReference>
<dbReference type="PROSITE" id="PS50835">
    <property type="entry name" value="IG_LIKE"/>
    <property type="match status" value="1"/>
</dbReference>
<dbReference type="Proteomes" id="UP000228934">
    <property type="component" value="Unassembled WGS sequence"/>
</dbReference>
<reference evidence="3" key="1">
    <citation type="journal article" date="2017" name="Nat. Commun.">
        <title>The North American bullfrog draft genome provides insight into hormonal regulation of long noncoding RNA.</title>
        <authorList>
            <person name="Hammond S.A."/>
            <person name="Warren R.L."/>
            <person name="Vandervalk B.P."/>
            <person name="Kucuk E."/>
            <person name="Khan H."/>
            <person name="Gibb E.A."/>
            <person name="Pandoh P."/>
            <person name="Kirk H."/>
            <person name="Zhao Y."/>
            <person name="Jones M."/>
            <person name="Mungall A.J."/>
            <person name="Coope R."/>
            <person name="Pleasance S."/>
            <person name="Moore R.A."/>
            <person name="Holt R.A."/>
            <person name="Round J.M."/>
            <person name="Ohora S."/>
            <person name="Walle B.V."/>
            <person name="Veldhoen N."/>
            <person name="Helbing C.C."/>
            <person name="Birol I."/>
        </authorList>
    </citation>
    <scope>NUCLEOTIDE SEQUENCE [LARGE SCALE GENOMIC DNA]</scope>
</reference>
<dbReference type="SUPFAM" id="SSF48726">
    <property type="entry name" value="Immunoglobulin"/>
    <property type="match status" value="1"/>
</dbReference>
<dbReference type="PANTHER" id="PTHR46608:SF3">
    <property type="entry name" value="T-CELL IMMUNOGLOBULIN AND MUCIN DOMAIN-CONTAINING PROTEIN 4"/>
    <property type="match status" value="1"/>
</dbReference>
<organism evidence="2 3">
    <name type="scientific">Aquarana catesbeiana</name>
    <name type="common">American bullfrog</name>
    <name type="synonym">Rana catesbeiana</name>
    <dbReference type="NCBI Taxonomy" id="8400"/>
    <lineage>
        <taxon>Eukaryota</taxon>
        <taxon>Metazoa</taxon>
        <taxon>Chordata</taxon>
        <taxon>Craniata</taxon>
        <taxon>Vertebrata</taxon>
        <taxon>Euteleostomi</taxon>
        <taxon>Amphibia</taxon>
        <taxon>Batrachia</taxon>
        <taxon>Anura</taxon>
        <taxon>Neobatrachia</taxon>
        <taxon>Ranoidea</taxon>
        <taxon>Ranidae</taxon>
        <taxon>Aquarana</taxon>
    </lineage>
</organism>
<dbReference type="OrthoDB" id="434099at2759"/>
<dbReference type="GO" id="GO:0043277">
    <property type="term" value="P:apoptotic cell clearance"/>
    <property type="evidence" value="ECO:0007669"/>
    <property type="project" value="TreeGrafter"/>
</dbReference>
<sequence length="93" mass="10521">MCWGKGRCTSMSCNDIIIKTDDDGSKVTYWKSNRYQLLGAIAQGNVSLTITDLIKKDEGMYCCRVEKPGPLNDLIEYIYLEIQDGFESLRSEA</sequence>
<dbReference type="InterPro" id="IPR036179">
    <property type="entry name" value="Ig-like_dom_sf"/>
</dbReference>
<proteinExistence type="predicted"/>
<feature type="domain" description="Ig-like" evidence="1">
    <location>
        <begin position="1"/>
        <end position="66"/>
    </location>
</feature>
<evidence type="ECO:0000313" key="2">
    <source>
        <dbReference type="EMBL" id="PIO40736.1"/>
    </source>
</evidence>
<dbReference type="InterPro" id="IPR013783">
    <property type="entry name" value="Ig-like_fold"/>
</dbReference>
<dbReference type="AlphaFoldDB" id="A0A2G9SKQ0"/>
<dbReference type="InterPro" id="IPR013106">
    <property type="entry name" value="Ig_V-set"/>
</dbReference>
<name>A0A2G9SKQ0_AQUCT</name>
<dbReference type="Gene3D" id="2.60.40.10">
    <property type="entry name" value="Immunoglobulins"/>
    <property type="match status" value="1"/>
</dbReference>
<protein>
    <recommendedName>
        <fullName evidence="1">Ig-like domain-containing protein</fullName>
    </recommendedName>
</protein>
<dbReference type="Pfam" id="PF07686">
    <property type="entry name" value="V-set"/>
    <property type="match status" value="1"/>
</dbReference>